<proteinExistence type="predicted"/>
<sequence>LSLRHFLQVKRAALLHDLIENRSIFYYAIGKTKTDYSLFVLTEDVKNCLNLL</sequence>
<comment type="caution">
    <text evidence="1">The sequence shown here is derived from an EMBL/GenBank/DDBJ whole genome shotgun (WGS) entry which is preliminary data.</text>
</comment>
<dbReference type="AlphaFoldDB" id="X1E369"/>
<feature type="non-terminal residue" evidence="1">
    <location>
        <position position="1"/>
    </location>
</feature>
<organism evidence="1">
    <name type="scientific">marine sediment metagenome</name>
    <dbReference type="NCBI Taxonomy" id="412755"/>
    <lineage>
        <taxon>unclassified sequences</taxon>
        <taxon>metagenomes</taxon>
        <taxon>ecological metagenomes</taxon>
    </lineage>
</organism>
<protein>
    <recommendedName>
        <fullName evidence="2">HD domain-containing protein</fullName>
    </recommendedName>
</protein>
<evidence type="ECO:0000313" key="1">
    <source>
        <dbReference type="EMBL" id="GAH03103.1"/>
    </source>
</evidence>
<reference evidence="1" key="1">
    <citation type="journal article" date="2014" name="Front. Microbiol.">
        <title>High frequency of phylogenetically diverse reductive dehalogenase-homologous genes in deep subseafloor sedimentary metagenomes.</title>
        <authorList>
            <person name="Kawai M."/>
            <person name="Futagami T."/>
            <person name="Toyoda A."/>
            <person name="Takaki Y."/>
            <person name="Nishi S."/>
            <person name="Hori S."/>
            <person name="Arai W."/>
            <person name="Tsubouchi T."/>
            <person name="Morono Y."/>
            <person name="Uchiyama I."/>
            <person name="Ito T."/>
            <person name="Fujiyama A."/>
            <person name="Inagaki F."/>
            <person name="Takami H."/>
        </authorList>
    </citation>
    <scope>NUCLEOTIDE SEQUENCE</scope>
    <source>
        <strain evidence="1">Expedition CK06-06</strain>
    </source>
</reference>
<accession>X1E369</accession>
<name>X1E369_9ZZZZ</name>
<evidence type="ECO:0008006" key="2">
    <source>
        <dbReference type="Google" id="ProtNLM"/>
    </source>
</evidence>
<dbReference type="EMBL" id="BART01020350">
    <property type="protein sequence ID" value="GAH03103.1"/>
    <property type="molecule type" value="Genomic_DNA"/>
</dbReference>
<gene>
    <name evidence="1" type="ORF">S01H4_37829</name>
</gene>